<dbReference type="EnsemblBacteria" id="CAC11860">
    <property type="protein sequence ID" value="CAC11860"/>
    <property type="gene ID" value="CAC11860"/>
</dbReference>
<accession>Q9HK79</accession>
<protein>
    <submittedName>
        <fullName evidence="2">Uncharacterized protein</fullName>
    </submittedName>
</protein>
<evidence type="ECO:0000313" key="3">
    <source>
        <dbReference type="Proteomes" id="UP000001024"/>
    </source>
</evidence>
<dbReference type="Proteomes" id="UP000001024">
    <property type="component" value="Chromosome"/>
</dbReference>
<dbReference type="AlphaFoldDB" id="Q9HK79"/>
<keyword evidence="1" id="KW-0472">Membrane</keyword>
<proteinExistence type="predicted"/>
<dbReference type="PaxDb" id="273075-Ta0722"/>
<evidence type="ECO:0000256" key="1">
    <source>
        <dbReference type="SAM" id="Phobius"/>
    </source>
</evidence>
<dbReference type="STRING" id="273075.gene:9571942"/>
<keyword evidence="1" id="KW-1133">Transmembrane helix</keyword>
<evidence type="ECO:0000313" key="2">
    <source>
        <dbReference type="EMBL" id="CAC11860.1"/>
    </source>
</evidence>
<dbReference type="KEGG" id="tac:Ta0722"/>
<sequence length="275" mass="29968">MPSQTVIIPITRFLWRWSDDPHGGGGSKMNRRIIAIVTVAIVLSAGAVLALHFIPMHGQKAEPSRAPYEFTPRTLKAGNITVGIGGRGFFSIKQNNTRVVSVGFYLNNEYINITSDVLSLAGSGTQATEAIGMPGVQLDIRYELDPNKLICAFTLNNTGNSPLPLDMIFSVNTYNLTDVTIFSGSPHSSTNLTLVPQTFGFIETYQIHNAPIYDSYWGNGTNINVDWYSMEGMLNDAAFTFTGTPFNSTEMTLEFSGVVEPAGFSLNVGQISMSF</sequence>
<name>Q9HK79_THEAC</name>
<gene>
    <name evidence="2" type="ordered locus">Ta0722</name>
</gene>
<organism evidence="2 3">
    <name type="scientific">Thermoplasma acidophilum (strain ATCC 25905 / DSM 1728 / JCM 9062 / NBRC 15155 / AMRC-C165)</name>
    <dbReference type="NCBI Taxonomy" id="273075"/>
    <lineage>
        <taxon>Archaea</taxon>
        <taxon>Methanobacteriati</taxon>
        <taxon>Thermoplasmatota</taxon>
        <taxon>Thermoplasmata</taxon>
        <taxon>Thermoplasmatales</taxon>
        <taxon>Thermoplasmataceae</taxon>
        <taxon>Thermoplasma</taxon>
    </lineage>
</organism>
<dbReference type="InParanoid" id="Q9HK79"/>
<keyword evidence="3" id="KW-1185">Reference proteome</keyword>
<dbReference type="HOGENOM" id="CLU_1010551_0_0_2"/>
<keyword evidence="1" id="KW-0812">Transmembrane</keyword>
<dbReference type="EMBL" id="AL445065">
    <property type="protein sequence ID" value="CAC11860.1"/>
    <property type="molecule type" value="Genomic_DNA"/>
</dbReference>
<reference evidence="2 3" key="1">
    <citation type="journal article" date="2000" name="Nature">
        <title>The genome sequence of the thermoacidophilic scavenger Thermoplasma acidophilum.</title>
        <authorList>
            <person name="Ruepp A."/>
            <person name="Graml W."/>
            <person name="Santos-Martinez M.L."/>
            <person name="Koretke K.K."/>
            <person name="Volker C."/>
            <person name="Mewes H.W."/>
            <person name="Frishman D."/>
            <person name="Stocker S."/>
            <person name="Lupas A.N."/>
            <person name="Baumeister W."/>
        </authorList>
    </citation>
    <scope>NUCLEOTIDE SEQUENCE [LARGE SCALE GENOMIC DNA]</scope>
    <source>
        <strain evidence="3">ATCC 25905 / DSM 1728 / JCM 9062 / NBRC 15155 / AMRC-C165</strain>
    </source>
</reference>
<feature type="transmembrane region" description="Helical" evidence="1">
    <location>
        <begin position="33"/>
        <end position="54"/>
    </location>
</feature>